<dbReference type="PANTHER" id="PTHR43918:SF4">
    <property type="entry name" value="CARBOXYLIC ESTER HYDROLASE"/>
    <property type="match status" value="1"/>
</dbReference>
<dbReference type="SUPFAM" id="SSF53474">
    <property type="entry name" value="alpha/beta-Hydrolases"/>
    <property type="match status" value="2"/>
</dbReference>
<evidence type="ECO:0000313" key="5">
    <source>
        <dbReference type="EMBL" id="PPR03797.1"/>
    </source>
</evidence>
<dbReference type="InterPro" id="IPR002018">
    <property type="entry name" value="CarbesteraseB"/>
</dbReference>
<dbReference type="Pfam" id="PF00135">
    <property type="entry name" value="COesterase"/>
    <property type="match status" value="2"/>
</dbReference>
<keyword evidence="2" id="KW-0378">Hydrolase</keyword>
<dbReference type="InterPro" id="IPR019819">
    <property type="entry name" value="Carboxylesterase_B_CS"/>
</dbReference>
<evidence type="ECO:0000259" key="4">
    <source>
        <dbReference type="Pfam" id="PF00135"/>
    </source>
</evidence>
<gene>
    <name evidence="5" type="ORF">CVT24_007477</name>
</gene>
<dbReference type="InParanoid" id="A0A409YL50"/>
<evidence type="ECO:0000256" key="3">
    <source>
        <dbReference type="SAM" id="SignalP"/>
    </source>
</evidence>
<dbReference type="PANTHER" id="PTHR43918">
    <property type="entry name" value="ACETYLCHOLINESTERASE"/>
    <property type="match status" value="1"/>
</dbReference>
<evidence type="ECO:0000256" key="2">
    <source>
        <dbReference type="ARBA" id="ARBA00022801"/>
    </source>
</evidence>
<accession>A0A409YL50</accession>
<dbReference type="PROSITE" id="PS00122">
    <property type="entry name" value="CARBOXYLESTERASE_B_1"/>
    <property type="match status" value="2"/>
</dbReference>
<dbReference type="InterPro" id="IPR029058">
    <property type="entry name" value="AB_hydrolase_fold"/>
</dbReference>
<dbReference type="STRING" id="181874.A0A409YL50"/>
<protein>
    <recommendedName>
        <fullName evidence="4">Carboxylesterase type B domain-containing protein</fullName>
    </recommendedName>
</protein>
<dbReference type="Gene3D" id="3.40.50.1820">
    <property type="entry name" value="alpha/beta hydrolase"/>
    <property type="match status" value="2"/>
</dbReference>
<feature type="signal peptide" evidence="3">
    <location>
        <begin position="1"/>
        <end position="16"/>
    </location>
</feature>
<dbReference type="EMBL" id="NHTK01001019">
    <property type="protein sequence ID" value="PPR03797.1"/>
    <property type="molecule type" value="Genomic_DNA"/>
</dbReference>
<feature type="chain" id="PRO_5019101748" description="Carboxylesterase type B domain-containing protein" evidence="3">
    <location>
        <begin position="17"/>
        <end position="1034"/>
    </location>
</feature>
<evidence type="ECO:0000256" key="1">
    <source>
        <dbReference type="ARBA" id="ARBA00005964"/>
    </source>
</evidence>
<dbReference type="InterPro" id="IPR019826">
    <property type="entry name" value="Carboxylesterase_B_AS"/>
</dbReference>
<comment type="similarity">
    <text evidence="1">Belongs to the type-B carboxylesterase/lipase family.</text>
</comment>
<reference evidence="5 6" key="1">
    <citation type="journal article" date="2018" name="Evol. Lett.">
        <title>Horizontal gene cluster transfer increased hallucinogenic mushroom diversity.</title>
        <authorList>
            <person name="Reynolds H.T."/>
            <person name="Vijayakumar V."/>
            <person name="Gluck-Thaler E."/>
            <person name="Korotkin H.B."/>
            <person name="Matheny P.B."/>
            <person name="Slot J.C."/>
        </authorList>
    </citation>
    <scope>NUCLEOTIDE SEQUENCE [LARGE SCALE GENOMIC DNA]</scope>
    <source>
        <strain evidence="5 6">2629</strain>
    </source>
</reference>
<comment type="caution">
    <text evidence="5">The sequence shown here is derived from an EMBL/GenBank/DDBJ whole genome shotgun (WGS) entry which is preliminary data.</text>
</comment>
<keyword evidence="6" id="KW-1185">Reference proteome</keyword>
<dbReference type="AlphaFoldDB" id="A0A409YL50"/>
<proteinExistence type="inferred from homology"/>
<evidence type="ECO:0000313" key="6">
    <source>
        <dbReference type="Proteomes" id="UP000284842"/>
    </source>
</evidence>
<dbReference type="OrthoDB" id="408631at2759"/>
<keyword evidence="3" id="KW-0732">Signal</keyword>
<dbReference type="Proteomes" id="UP000284842">
    <property type="component" value="Unassembled WGS sequence"/>
</dbReference>
<dbReference type="PROSITE" id="PS00941">
    <property type="entry name" value="CARBOXYLESTERASE_B_2"/>
    <property type="match status" value="1"/>
</dbReference>
<organism evidence="5 6">
    <name type="scientific">Panaeolus cyanescens</name>
    <dbReference type="NCBI Taxonomy" id="181874"/>
    <lineage>
        <taxon>Eukaryota</taxon>
        <taxon>Fungi</taxon>
        <taxon>Dikarya</taxon>
        <taxon>Basidiomycota</taxon>
        <taxon>Agaricomycotina</taxon>
        <taxon>Agaricomycetes</taxon>
        <taxon>Agaricomycetidae</taxon>
        <taxon>Agaricales</taxon>
        <taxon>Agaricineae</taxon>
        <taxon>Galeropsidaceae</taxon>
        <taxon>Panaeolus</taxon>
    </lineage>
</organism>
<dbReference type="GO" id="GO:0052689">
    <property type="term" value="F:carboxylic ester hydrolase activity"/>
    <property type="evidence" value="ECO:0007669"/>
    <property type="project" value="TreeGrafter"/>
</dbReference>
<feature type="domain" description="Carboxylesterase type B" evidence="4">
    <location>
        <begin position="535"/>
        <end position="1004"/>
    </location>
</feature>
<sequence>MLTITTILFSLALARATPLTPPTVQLDSATITGVDGGTVSKFLGIPYATPPLGSLRFRQPQPLGPFTQPLSATQYGPSCPQQKLTSTDSLSPDLAAILASSPIKDTGNPESEDCLTLNVIKPSTATPDDRLPVVIWIYGGSAFEAGDTQSYDEMGTRIVERSIELGTPIIYVSMNYRSSAFGLLAGEDIDISALGDAGLVDQRIVMRWVQNYIENFGGSNKAVTLWGESGGAMSVTLHLLAHHGDTGDMFHAAFLQSGGPIPAGPISHGQSTFDYLASGTNCSSAADILECMRQVPYDTFKALVDSTPNILSYQSFNQPWIPRVDGLFIGNQPLKLVNSSIIANVPIVTGNMDDEGTIFSLFNTNITTDADFQNYITSNWAPGATADDLAPLFTYYPSDAASGSPFDTGANNTLTPQFKRMAAFQGDVMFQAPRRFMLEQFSGRQNMWSYLSKKGKTTPTVGAYHGYDMVDHTLEDYLIHFVVNHDPNNGTGPAWPQYTTASPQLYTFSDGKNMLCVTTLLLSLALARAATITPPTITIDHATVTGLADGNVAKYLGLPYASPPVGSLRFRQPQPIGPYRTAMAATTYGPSCPQQKLTGVTDIDANMQGIIENSGLHSVTNTVDENCLTLNVIRPAATTDGETLPVVVAFFGGGFNVGDTASHDDFATRIVERSIELGSPVVFVTVNHRVGAYGLMAGREAYLEGLGNVGFIDGRIALRWLQYHLPSFGGDKNKITLYGHSSGASSAAIQMFAHHGDVGNAFHAVFLQSGGPIPVGDTSHGQTCFHIRYVYCLLLTLSMLSYTSQSMAGAWLPRADGLFLTDAPMKMVNDGVMAKVPTVIGNVDDEGTIFALSSRNISTEDDFRNYVKTYWLPGATDDELAPLWDYYTSEDGSPFDTGNETALSTHFKRMAAFQGDFMYHGPRRFVLEKLSGKVNMWSYCTSHVSIEDVSFLFCYPQYHGSDFANNLLDDYLVRFIVNHDPNNGTGVAWPPYTVDSPQLYTFPEDADSAPILTNDTFRADAIAYLSNLTLTYPL</sequence>
<name>A0A409YL50_9AGAR</name>
<feature type="domain" description="Carboxylesterase type B" evidence="4">
    <location>
        <begin position="22"/>
        <end position="511"/>
    </location>
</feature>
<dbReference type="InterPro" id="IPR050654">
    <property type="entry name" value="AChE-related_enzymes"/>
</dbReference>